<dbReference type="RefSeq" id="WP_022038768.1">
    <property type="nucleotide sequence ID" value="NZ_JACSPP010000007.1"/>
</dbReference>
<dbReference type="Pfam" id="PF01648">
    <property type="entry name" value="ACPS"/>
    <property type="match status" value="1"/>
</dbReference>
<sequence>MSLFKSWKSDGAVFAIWKVEETGGELRAMLGDSLPYDAELSALRAESRRTEYLAVRVLLKALCGEEKQVGHFPSGKPFLTDQSYRLSISHTRGYVAVALHPSAEVGVDIEQVADRVLRIAGRFMCAEELDGETEAVKGFAGDSRTSTLYYMLLHWSAKETLYKLMGEEEVDFREHLRVMPFHLQQQGDFVAGAYKSFPPASYQVCYMVHPDFVCTWSVQAKKYF</sequence>
<proteinExistence type="predicted"/>
<dbReference type="GO" id="GO:0016740">
    <property type="term" value="F:transferase activity"/>
    <property type="evidence" value="ECO:0007669"/>
    <property type="project" value="UniProtKB-KW"/>
</dbReference>
<dbReference type="EMBL" id="JACSPP010000007">
    <property type="protein sequence ID" value="MBD8039613.1"/>
    <property type="molecule type" value="Genomic_DNA"/>
</dbReference>
<dbReference type="InterPro" id="IPR008278">
    <property type="entry name" value="4-PPantetheinyl_Trfase_dom"/>
</dbReference>
<feature type="domain" description="4'-phosphopantetheinyl transferase" evidence="2">
    <location>
        <begin position="105"/>
        <end position="191"/>
    </location>
</feature>
<evidence type="ECO:0000259" key="2">
    <source>
        <dbReference type="Pfam" id="PF01648"/>
    </source>
</evidence>
<dbReference type="SUPFAM" id="SSF56214">
    <property type="entry name" value="4'-phosphopantetheinyl transferase"/>
    <property type="match status" value="2"/>
</dbReference>
<dbReference type="Proteomes" id="UP000620874">
    <property type="component" value="Unassembled WGS sequence"/>
</dbReference>
<protein>
    <submittedName>
        <fullName evidence="3">4'-phosphopantetheinyl transferase superfamily protein</fullName>
    </submittedName>
</protein>
<evidence type="ECO:0000313" key="4">
    <source>
        <dbReference type="Proteomes" id="UP000620874"/>
    </source>
</evidence>
<dbReference type="InterPro" id="IPR037143">
    <property type="entry name" value="4-PPantetheinyl_Trfase_dom_sf"/>
</dbReference>
<accession>A0ABR8Y5Y0</accession>
<keyword evidence="4" id="KW-1185">Reference proteome</keyword>
<keyword evidence="1 3" id="KW-0808">Transferase</keyword>
<dbReference type="Gene3D" id="3.90.470.20">
    <property type="entry name" value="4'-phosphopantetheinyl transferase domain"/>
    <property type="match status" value="1"/>
</dbReference>
<evidence type="ECO:0000313" key="3">
    <source>
        <dbReference type="EMBL" id="MBD8039613.1"/>
    </source>
</evidence>
<organism evidence="3 4">
    <name type="scientific">Phocaeicola intestinalis</name>
    <dbReference type="NCBI Taxonomy" id="2762212"/>
    <lineage>
        <taxon>Bacteria</taxon>
        <taxon>Pseudomonadati</taxon>
        <taxon>Bacteroidota</taxon>
        <taxon>Bacteroidia</taxon>
        <taxon>Bacteroidales</taxon>
        <taxon>Bacteroidaceae</taxon>
        <taxon>Phocaeicola</taxon>
    </lineage>
</organism>
<name>A0ABR8Y5Y0_9BACT</name>
<evidence type="ECO:0000256" key="1">
    <source>
        <dbReference type="ARBA" id="ARBA00022679"/>
    </source>
</evidence>
<comment type="caution">
    <text evidence="3">The sequence shown here is derived from an EMBL/GenBank/DDBJ whole genome shotgun (WGS) entry which is preliminary data.</text>
</comment>
<reference evidence="3 4" key="1">
    <citation type="submission" date="2020-08" db="EMBL/GenBank/DDBJ databases">
        <title>A Genomic Blueprint of the Chicken Gut Microbiome.</title>
        <authorList>
            <person name="Gilroy R."/>
            <person name="Ravi A."/>
            <person name="Getino M."/>
            <person name="Pursley I."/>
            <person name="Horton D.L."/>
            <person name="Alikhan N.-F."/>
            <person name="Baker D."/>
            <person name="Gharbi K."/>
            <person name="Hall N."/>
            <person name="Watson M."/>
            <person name="Adriaenssens E.M."/>
            <person name="Foster-Nyarko E."/>
            <person name="Jarju S."/>
            <person name="Secka A."/>
            <person name="Antonio M."/>
            <person name="Oren A."/>
            <person name="Chaudhuri R."/>
            <person name="La Ragione R.M."/>
            <person name="Hildebrand F."/>
            <person name="Pallen M.J."/>
        </authorList>
    </citation>
    <scope>NUCLEOTIDE SEQUENCE [LARGE SCALE GENOMIC DNA]</scope>
    <source>
        <strain evidence="3 4">Sa1CVN1</strain>
    </source>
</reference>
<gene>
    <name evidence="3" type="ORF">H9625_03980</name>
</gene>